<gene>
    <name evidence="9" type="ORF">HNQ77_000897</name>
</gene>
<comment type="similarity">
    <text evidence="1">Belongs to the sigma-70 factor family. ECF subfamily.</text>
</comment>
<dbReference type="PANTHER" id="PTHR43133:SF8">
    <property type="entry name" value="RNA POLYMERASE SIGMA FACTOR HI_1459-RELATED"/>
    <property type="match status" value="1"/>
</dbReference>
<evidence type="ECO:0000259" key="7">
    <source>
        <dbReference type="Pfam" id="PF04542"/>
    </source>
</evidence>
<dbReference type="PANTHER" id="PTHR43133">
    <property type="entry name" value="RNA POLYMERASE ECF-TYPE SIGMA FACTO"/>
    <property type="match status" value="1"/>
</dbReference>
<keyword evidence="5" id="KW-0804">Transcription</keyword>
<dbReference type="InterPro" id="IPR039425">
    <property type="entry name" value="RNA_pol_sigma-70-like"/>
</dbReference>
<organism evidence="9 10">
    <name type="scientific">Silvibacterium bohemicum</name>
    <dbReference type="NCBI Taxonomy" id="1577686"/>
    <lineage>
        <taxon>Bacteria</taxon>
        <taxon>Pseudomonadati</taxon>
        <taxon>Acidobacteriota</taxon>
        <taxon>Terriglobia</taxon>
        <taxon>Terriglobales</taxon>
        <taxon>Acidobacteriaceae</taxon>
        <taxon>Silvibacterium</taxon>
    </lineage>
</organism>
<reference evidence="9 10" key="1">
    <citation type="submission" date="2020-08" db="EMBL/GenBank/DDBJ databases">
        <title>Genomic Encyclopedia of Type Strains, Phase IV (KMG-IV): sequencing the most valuable type-strain genomes for metagenomic binning, comparative biology and taxonomic classification.</title>
        <authorList>
            <person name="Goeker M."/>
        </authorList>
    </citation>
    <scope>NUCLEOTIDE SEQUENCE [LARGE SCALE GENOMIC DNA]</scope>
    <source>
        <strain evidence="9 10">DSM 103733</strain>
    </source>
</reference>
<keyword evidence="3" id="KW-0731">Sigma factor</keyword>
<dbReference type="GO" id="GO:0003677">
    <property type="term" value="F:DNA binding"/>
    <property type="evidence" value="ECO:0007669"/>
    <property type="project" value="UniProtKB-KW"/>
</dbReference>
<dbReference type="InterPro" id="IPR014284">
    <property type="entry name" value="RNA_pol_sigma-70_dom"/>
</dbReference>
<dbReference type="RefSeq" id="WP_050061904.1">
    <property type="nucleotide sequence ID" value="NZ_JACHEK010000002.1"/>
</dbReference>
<dbReference type="OrthoDB" id="9784984at2"/>
<dbReference type="SUPFAM" id="SSF88659">
    <property type="entry name" value="Sigma3 and sigma4 domains of RNA polymerase sigma factors"/>
    <property type="match status" value="1"/>
</dbReference>
<keyword evidence="2" id="KW-0805">Transcription regulation</keyword>
<dbReference type="Gene3D" id="1.10.10.10">
    <property type="entry name" value="Winged helix-like DNA-binding domain superfamily/Winged helix DNA-binding domain"/>
    <property type="match status" value="1"/>
</dbReference>
<evidence type="ECO:0000256" key="6">
    <source>
        <dbReference type="SAM" id="MobiDB-lite"/>
    </source>
</evidence>
<feature type="domain" description="RNA polymerase sigma factor 70 region 4 type 2" evidence="8">
    <location>
        <begin position="151"/>
        <end position="202"/>
    </location>
</feature>
<protein>
    <submittedName>
        <fullName evidence="9">RNA polymerase sigma-70 factor (ECF subfamily)</fullName>
    </submittedName>
</protein>
<feature type="domain" description="RNA polymerase sigma-70 region 2" evidence="7">
    <location>
        <begin position="38"/>
        <end position="101"/>
    </location>
</feature>
<dbReference type="Pfam" id="PF08281">
    <property type="entry name" value="Sigma70_r4_2"/>
    <property type="match status" value="1"/>
</dbReference>
<dbReference type="NCBIfam" id="TIGR02937">
    <property type="entry name" value="sigma70-ECF"/>
    <property type="match status" value="1"/>
</dbReference>
<accession>A0A841JNV3</accession>
<dbReference type="SUPFAM" id="SSF88946">
    <property type="entry name" value="Sigma2 domain of RNA polymerase sigma factors"/>
    <property type="match status" value="1"/>
</dbReference>
<dbReference type="GO" id="GO:0006352">
    <property type="term" value="P:DNA-templated transcription initiation"/>
    <property type="evidence" value="ECO:0007669"/>
    <property type="project" value="InterPro"/>
</dbReference>
<evidence type="ECO:0000256" key="2">
    <source>
        <dbReference type="ARBA" id="ARBA00023015"/>
    </source>
</evidence>
<evidence type="ECO:0000256" key="1">
    <source>
        <dbReference type="ARBA" id="ARBA00010641"/>
    </source>
</evidence>
<evidence type="ECO:0000256" key="3">
    <source>
        <dbReference type="ARBA" id="ARBA00023082"/>
    </source>
</evidence>
<dbReference type="EMBL" id="JACHEK010000002">
    <property type="protein sequence ID" value="MBB6142953.1"/>
    <property type="molecule type" value="Genomic_DNA"/>
</dbReference>
<dbReference type="InterPro" id="IPR013325">
    <property type="entry name" value="RNA_pol_sigma_r2"/>
</dbReference>
<dbReference type="GO" id="GO:0016987">
    <property type="term" value="F:sigma factor activity"/>
    <property type="evidence" value="ECO:0007669"/>
    <property type="project" value="UniProtKB-KW"/>
</dbReference>
<comment type="caution">
    <text evidence="9">The sequence shown here is derived from an EMBL/GenBank/DDBJ whole genome shotgun (WGS) entry which is preliminary data.</text>
</comment>
<evidence type="ECO:0000313" key="10">
    <source>
        <dbReference type="Proteomes" id="UP000538666"/>
    </source>
</evidence>
<dbReference type="InterPro" id="IPR013249">
    <property type="entry name" value="RNA_pol_sigma70_r4_t2"/>
</dbReference>
<feature type="region of interest" description="Disordered" evidence="6">
    <location>
        <begin position="217"/>
        <end position="237"/>
    </location>
</feature>
<evidence type="ECO:0000256" key="4">
    <source>
        <dbReference type="ARBA" id="ARBA00023125"/>
    </source>
</evidence>
<name>A0A841JNV3_9BACT</name>
<dbReference type="Gene3D" id="1.10.1740.10">
    <property type="match status" value="1"/>
</dbReference>
<dbReference type="AlphaFoldDB" id="A0A841JNV3"/>
<proteinExistence type="inferred from homology"/>
<dbReference type="Pfam" id="PF04542">
    <property type="entry name" value="Sigma70_r2"/>
    <property type="match status" value="1"/>
</dbReference>
<dbReference type="InterPro" id="IPR013324">
    <property type="entry name" value="RNA_pol_sigma_r3/r4-like"/>
</dbReference>
<dbReference type="CDD" id="cd06171">
    <property type="entry name" value="Sigma70_r4"/>
    <property type="match status" value="1"/>
</dbReference>
<keyword evidence="10" id="KW-1185">Reference proteome</keyword>
<evidence type="ECO:0000313" key="9">
    <source>
        <dbReference type="EMBL" id="MBB6142953.1"/>
    </source>
</evidence>
<evidence type="ECO:0000259" key="8">
    <source>
        <dbReference type="Pfam" id="PF08281"/>
    </source>
</evidence>
<evidence type="ECO:0000256" key="5">
    <source>
        <dbReference type="ARBA" id="ARBA00023163"/>
    </source>
</evidence>
<dbReference type="Proteomes" id="UP000538666">
    <property type="component" value="Unassembled WGS sequence"/>
</dbReference>
<dbReference type="InterPro" id="IPR007627">
    <property type="entry name" value="RNA_pol_sigma70_r2"/>
</dbReference>
<keyword evidence="4" id="KW-0238">DNA-binding</keyword>
<dbReference type="InterPro" id="IPR036388">
    <property type="entry name" value="WH-like_DNA-bd_sf"/>
</dbReference>
<sequence>MQAGIAVGNVASVIGIRPEETALVAQLKAGSEDAFGWLISTYHQPVYSLIARTIPLSSDAADLTQEVFVKIFRGISGFHGDASLRTWIYRIALHEASNQRRWWSRHRRQEVTIEAETGESNEGQPLCIKDTLIDQHESPFETAEKAEIRAKVEAELREVPEPFRTVVILRDLEGLAYEEVAEILNINLGTVKSRLMRGRAHLKARLASFAEAARKRPSHGAVEATMGSRSFAAEEAR</sequence>